<dbReference type="PANTHER" id="PTHR11601">
    <property type="entry name" value="CYSTEINE DESULFURYLASE FAMILY MEMBER"/>
    <property type="match status" value="1"/>
</dbReference>
<dbReference type="PIRSF" id="PIRSF005572">
    <property type="entry name" value="NifS"/>
    <property type="match status" value="1"/>
</dbReference>
<keyword evidence="2" id="KW-0663">Pyridoxal phosphate</keyword>
<sequence length="379" mass="41036">MKYFDYAATCPLDRDAADIFIQASTKYFGNSQSLHEAGSASANLLESCRQEFSRLLGVDKAGIYFTSGGSEANYLGIMALLSAKRKNGNHIITGAAEHSSVYNLMKKLEREGWEITFLPMDRNGKIEFTRFIEAVRPETVLVSIQHGNPEVGTIQPIINIANYCRSKDILIHTDCVQTFGKIPVAPLAGWVDSLSTSGHKFYGPKGTGVAYVNPKLASKPYIEGTVHEKGFRPGTVNVPGVAAMTAAAQKAHSLMETEAQRIKKLRTAFIDSLSDVRESIEIFGAEGDELLPGIVGMAIKGLEGQYVLLECNRKGFAISTGTACHTGMLSPAKTMSAMGINGKQAKEFFRISFGRETSQEDVVDLGKMLAAIIAQVPAI</sequence>
<feature type="domain" description="Aminotransferase class V" evidence="3">
    <location>
        <begin position="3"/>
        <end position="363"/>
    </location>
</feature>
<evidence type="ECO:0000256" key="1">
    <source>
        <dbReference type="ARBA" id="ARBA00001933"/>
    </source>
</evidence>
<accession>A0A944GY34</accession>
<evidence type="ECO:0000313" key="5">
    <source>
        <dbReference type="Proteomes" id="UP000761411"/>
    </source>
</evidence>
<protein>
    <submittedName>
        <fullName evidence="4">Aminotransferase class V-fold PLP-dependent enzyme</fullName>
    </submittedName>
</protein>
<dbReference type="AlphaFoldDB" id="A0A944GY34"/>
<organism evidence="4 5">
    <name type="scientific">Mesobacillus boroniphilus</name>
    <dbReference type="NCBI Taxonomy" id="308892"/>
    <lineage>
        <taxon>Bacteria</taxon>
        <taxon>Bacillati</taxon>
        <taxon>Bacillota</taxon>
        <taxon>Bacilli</taxon>
        <taxon>Bacillales</taxon>
        <taxon>Bacillaceae</taxon>
        <taxon>Mesobacillus</taxon>
    </lineage>
</organism>
<dbReference type="InterPro" id="IPR015421">
    <property type="entry name" value="PyrdxlP-dep_Trfase_major"/>
</dbReference>
<dbReference type="InterPro" id="IPR015422">
    <property type="entry name" value="PyrdxlP-dep_Trfase_small"/>
</dbReference>
<dbReference type="RefSeq" id="WP_213368843.1">
    <property type="nucleotide sequence ID" value="NZ_QTKX01000001.1"/>
</dbReference>
<name>A0A944GY34_9BACI</name>
<dbReference type="GO" id="GO:0008483">
    <property type="term" value="F:transaminase activity"/>
    <property type="evidence" value="ECO:0007669"/>
    <property type="project" value="UniProtKB-KW"/>
</dbReference>
<dbReference type="InterPro" id="IPR000192">
    <property type="entry name" value="Aminotrans_V_dom"/>
</dbReference>
<comment type="caution">
    <text evidence="4">The sequence shown here is derived from an EMBL/GenBank/DDBJ whole genome shotgun (WGS) entry which is preliminary data.</text>
</comment>
<comment type="cofactor">
    <cofactor evidence="1">
        <name>pyridoxal 5'-phosphate</name>
        <dbReference type="ChEBI" id="CHEBI:597326"/>
    </cofactor>
</comment>
<gene>
    <name evidence="4" type="ORF">DYI25_11440</name>
</gene>
<reference evidence="4 5" key="1">
    <citation type="journal article" date="2021" name="Microorganisms">
        <title>Bacterial Dimethylsulfoniopropionate Biosynthesis in the East China Sea.</title>
        <authorList>
            <person name="Liu J."/>
            <person name="Zhang Y."/>
            <person name="Liu J."/>
            <person name="Zhong H."/>
            <person name="Williams B.T."/>
            <person name="Zheng Y."/>
            <person name="Curson A.R.J."/>
            <person name="Sun C."/>
            <person name="Sun H."/>
            <person name="Song D."/>
            <person name="Wagner Mackenzie B."/>
            <person name="Bermejo Martinez A."/>
            <person name="Todd J.D."/>
            <person name="Zhang X.H."/>
        </authorList>
    </citation>
    <scope>NUCLEOTIDE SEQUENCE [LARGE SCALE GENOMIC DNA]</scope>
    <source>
        <strain evidence="4 5">ESS08</strain>
    </source>
</reference>
<dbReference type="InterPro" id="IPR015424">
    <property type="entry name" value="PyrdxlP-dep_Trfase"/>
</dbReference>
<dbReference type="PANTHER" id="PTHR11601:SF36">
    <property type="entry name" value="CYSTEINE DESULFURASE NIFS-RELATED"/>
    <property type="match status" value="1"/>
</dbReference>
<dbReference type="Pfam" id="PF00266">
    <property type="entry name" value="Aminotran_5"/>
    <property type="match status" value="1"/>
</dbReference>
<dbReference type="NCBIfam" id="NF002806">
    <property type="entry name" value="PRK02948.1"/>
    <property type="match status" value="1"/>
</dbReference>
<proteinExistence type="predicted"/>
<dbReference type="Proteomes" id="UP000761411">
    <property type="component" value="Unassembled WGS sequence"/>
</dbReference>
<dbReference type="SUPFAM" id="SSF53383">
    <property type="entry name" value="PLP-dependent transferases"/>
    <property type="match status" value="1"/>
</dbReference>
<keyword evidence="4" id="KW-0808">Transferase</keyword>
<evidence type="ECO:0000259" key="3">
    <source>
        <dbReference type="Pfam" id="PF00266"/>
    </source>
</evidence>
<keyword evidence="5" id="KW-1185">Reference proteome</keyword>
<keyword evidence="4" id="KW-0032">Aminotransferase</keyword>
<evidence type="ECO:0000313" key="4">
    <source>
        <dbReference type="EMBL" id="MBS8265056.1"/>
    </source>
</evidence>
<evidence type="ECO:0000256" key="2">
    <source>
        <dbReference type="ARBA" id="ARBA00022898"/>
    </source>
</evidence>
<dbReference type="Gene3D" id="3.90.1150.10">
    <property type="entry name" value="Aspartate Aminotransferase, domain 1"/>
    <property type="match status" value="1"/>
</dbReference>
<dbReference type="Gene3D" id="3.40.640.10">
    <property type="entry name" value="Type I PLP-dependent aspartate aminotransferase-like (Major domain)"/>
    <property type="match status" value="1"/>
</dbReference>
<dbReference type="EMBL" id="QTKX01000001">
    <property type="protein sequence ID" value="MBS8265056.1"/>
    <property type="molecule type" value="Genomic_DNA"/>
</dbReference>
<dbReference type="InterPro" id="IPR016454">
    <property type="entry name" value="Cysteine_dSase"/>
</dbReference>